<keyword evidence="3" id="KW-1185">Reference proteome</keyword>
<reference evidence="2 3" key="1">
    <citation type="submission" date="2013-02" db="EMBL/GenBank/DDBJ databases">
        <title>Genome sequence of Clostridium saccharoperbutylacetonicum N1-4(HMT).</title>
        <authorList>
            <person name="Poehlein A."/>
            <person name="Daniel R."/>
        </authorList>
    </citation>
    <scope>NUCLEOTIDE SEQUENCE [LARGE SCALE GENOMIC DNA]</scope>
    <source>
        <strain evidence="3">N1-4(HMT)</strain>
    </source>
</reference>
<accession>M1MAK1</accession>
<dbReference type="InterPro" id="IPR007345">
    <property type="entry name" value="Polysacch_pyruvyl_Trfase"/>
</dbReference>
<dbReference type="Proteomes" id="UP000011728">
    <property type="component" value="Chromosome"/>
</dbReference>
<keyword evidence="2" id="KW-0808">Transferase</keyword>
<name>M1MAK1_9CLOT</name>
<dbReference type="AlphaFoldDB" id="M1MAK1"/>
<evidence type="ECO:0000313" key="3">
    <source>
        <dbReference type="Proteomes" id="UP000011728"/>
    </source>
</evidence>
<dbReference type="Pfam" id="PF04230">
    <property type="entry name" value="PS_pyruv_trans"/>
    <property type="match status" value="1"/>
</dbReference>
<dbReference type="KEGG" id="csr:Cspa_c12050"/>
<dbReference type="GO" id="GO:0016740">
    <property type="term" value="F:transferase activity"/>
    <property type="evidence" value="ECO:0007669"/>
    <property type="project" value="UniProtKB-KW"/>
</dbReference>
<dbReference type="eggNOG" id="COG2327">
    <property type="taxonomic scope" value="Bacteria"/>
</dbReference>
<dbReference type="PATRIC" id="fig|931276.5.peg.1163"/>
<sequence>MNKKDISIITIHNIYNYGSALQSYATQKFINDLGYDAKLIDYRPKYDKSLKRLIKDLAIMILFFNKYFKRKKNYADFHYKKMRLSSKMYKTYNELIKNPPMSDIYISGSDQVWNTYFPCGKDPAYTLEFVKSENKISYAASMGRSDMSIDDLKRLANRIADYKWISMREQSGVDQLKKVGVESINVSDPVFLLSANYYRTISVKSKFRNYILVYSVHQSKELSDIVEEYKGRLGLDVVLVGDFPVKCYHDISLKEAGPLEFLGLIDGADFIITNSFHCVSFSLILEKQFIAVMPKVNTSRISNILGVAGLNNRAYENILNLPGKLEKIDYKKVTPRVSKYAEYSRKQLSNILLTISNAETNAEYECV</sequence>
<dbReference type="OrthoDB" id="9799278at2"/>
<evidence type="ECO:0000313" key="2">
    <source>
        <dbReference type="EMBL" id="AGF54979.1"/>
    </source>
</evidence>
<dbReference type="HOGENOM" id="CLU_025617_1_0_9"/>
<protein>
    <submittedName>
        <fullName evidence="2">Polysaccharide pyruvyl transferase</fullName>
    </submittedName>
</protein>
<dbReference type="RefSeq" id="WP_015391304.1">
    <property type="nucleotide sequence ID" value="NC_020291.1"/>
</dbReference>
<dbReference type="EMBL" id="CP004121">
    <property type="protein sequence ID" value="AGF54979.1"/>
    <property type="molecule type" value="Genomic_DNA"/>
</dbReference>
<gene>
    <name evidence="2" type="ORF">Cspa_c12050</name>
</gene>
<feature type="domain" description="Polysaccharide pyruvyl transferase" evidence="1">
    <location>
        <begin position="16"/>
        <end position="292"/>
    </location>
</feature>
<proteinExistence type="predicted"/>
<organism evidence="2 3">
    <name type="scientific">Clostridium saccharoperbutylacetonicum N1-4(HMT)</name>
    <dbReference type="NCBI Taxonomy" id="931276"/>
    <lineage>
        <taxon>Bacteria</taxon>
        <taxon>Bacillati</taxon>
        <taxon>Bacillota</taxon>
        <taxon>Clostridia</taxon>
        <taxon>Eubacteriales</taxon>
        <taxon>Clostridiaceae</taxon>
        <taxon>Clostridium</taxon>
    </lineage>
</organism>
<evidence type="ECO:0000259" key="1">
    <source>
        <dbReference type="Pfam" id="PF04230"/>
    </source>
</evidence>